<evidence type="ECO:0000313" key="2">
    <source>
        <dbReference type="EMBL" id="SZX60365.1"/>
    </source>
</evidence>
<gene>
    <name evidence="2" type="ORF">BQ4739_LOCUS919</name>
</gene>
<name>A0A383V436_TETOB</name>
<sequence>MASLADLPAPVLQRIVALCLDVDSSECWRSLSLVCKGLNKVSSASAVRSLKLECTPDLILKGRRCVDRSFSVDALHLVAPSNSSSCPVQQPVAGQLLGLFQLPLWRHLRCLRLRDLDVPEAVLQLLPQAAPQLQELFLEGVLLASKTAMSSSTTSRSSSSSSASTSTLEFDGLDSCSSSSPSTSCSQRVRQQQQQQQQTTLPRMELPAVTVSLPRQIGARAVEVQLCSFEHPNPFMLLANTSLTDDSSSSSSSSSPARLSSGSSSGTTCAATTTKPAACSRARSSSSSSSSSSDAPAVARIACSLAQLKQLRVLRMDCQLAQPVMLALCALHRRPCLQDKGRSMWALWPAGVSSSSSSSKDAQSSSSGSTSTSSNNATSQPLLVHMPLLGWYLFNVTGAPCIGSSGSASSSCATSRSNSMQPAGTMQPVEAADTGTRSSIGSLTTASNSGTSSAAASSSSSSAAPSISTGVPAAAEQQQQLGAQHNADAAAAPAAAVSAGPAAAGTGLVRTASIGRRSLDLNQPRSSLAAACNSAAVAATGTGAAAAAGSDASSCLSSVSCEVSLTVASISSDAASSSDACCTACSGSSTSASSDCGGCSCSSCSRLDVVQAPCRGISGSSSGSMPVLSKAEAGKALPLPPAAAAAAAAAELDSSDTSCKDQQRD</sequence>
<evidence type="ECO:0000313" key="3">
    <source>
        <dbReference type="Proteomes" id="UP000256970"/>
    </source>
</evidence>
<proteinExistence type="predicted"/>
<evidence type="ECO:0008006" key="4">
    <source>
        <dbReference type="Google" id="ProtNLM"/>
    </source>
</evidence>
<evidence type="ECO:0000256" key="1">
    <source>
        <dbReference type="SAM" id="MobiDB-lite"/>
    </source>
</evidence>
<dbReference type="EMBL" id="FNXT01000059">
    <property type="protein sequence ID" value="SZX60365.1"/>
    <property type="molecule type" value="Genomic_DNA"/>
</dbReference>
<feature type="compositionally biased region" description="Low complexity" evidence="1">
    <location>
        <begin position="442"/>
        <end position="487"/>
    </location>
</feature>
<feature type="compositionally biased region" description="Low complexity" evidence="1">
    <location>
        <begin position="175"/>
        <end position="198"/>
    </location>
</feature>
<feature type="region of interest" description="Disordered" evidence="1">
    <location>
        <begin position="351"/>
        <end position="378"/>
    </location>
</feature>
<feature type="region of interest" description="Disordered" evidence="1">
    <location>
        <begin position="246"/>
        <end position="270"/>
    </location>
</feature>
<feature type="region of interest" description="Disordered" evidence="1">
    <location>
        <begin position="412"/>
        <end position="487"/>
    </location>
</feature>
<dbReference type="Proteomes" id="UP000256970">
    <property type="component" value="Unassembled WGS sequence"/>
</dbReference>
<accession>A0A383V436</accession>
<keyword evidence="3" id="KW-1185">Reference proteome</keyword>
<dbReference type="AlphaFoldDB" id="A0A383V436"/>
<protein>
    <recommendedName>
        <fullName evidence="4">F-box domain-containing protein</fullName>
    </recommendedName>
</protein>
<feature type="region of interest" description="Disordered" evidence="1">
    <location>
        <begin position="172"/>
        <end position="203"/>
    </location>
</feature>
<reference evidence="2 3" key="1">
    <citation type="submission" date="2016-10" db="EMBL/GenBank/DDBJ databases">
        <authorList>
            <person name="Cai Z."/>
        </authorList>
    </citation>
    <scope>NUCLEOTIDE SEQUENCE [LARGE SCALE GENOMIC DNA]</scope>
</reference>
<organism evidence="2 3">
    <name type="scientific">Tetradesmus obliquus</name>
    <name type="common">Green alga</name>
    <name type="synonym">Acutodesmus obliquus</name>
    <dbReference type="NCBI Taxonomy" id="3088"/>
    <lineage>
        <taxon>Eukaryota</taxon>
        <taxon>Viridiplantae</taxon>
        <taxon>Chlorophyta</taxon>
        <taxon>core chlorophytes</taxon>
        <taxon>Chlorophyceae</taxon>
        <taxon>CS clade</taxon>
        <taxon>Sphaeropleales</taxon>
        <taxon>Scenedesmaceae</taxon>
        <taxon>Tetradesmus</taxon>
    </lineage>
</organism>
<feature type="compositionally biased region" description="Low complexity" evidence="1">
    <location>
        <begin position="353"/>
        <end position="378"/>
    </location>
</feature>